<comment type="caution">
    <text evidence="1">The sequence shown here is derived from an EMBL/GenBank/DDBJ whole genome shotgun (WGS) entry which is preliminary data.</text>
</comment>
<reference evidence="1" key="1">
    <citation type="journal article" date="2015" name="Nature">
        <title>Complex archaea that bridge the gap between prokaryotes and eukaryotes.</title>
        <authorList>
            <person name="Spang A."/>
            <person name="Saw J.H."/>
            <person name="Jorgensen S.L."/>
            <person name="Zaremba-Niedzwiedzka K."/>
            <person name="Martijn J."/>
            <person name="Lind A.E."/>
            <person name="van Eijk R."/>
            <person name="Schleper C."/>
            <person name="Guy L."/>
            <person name="Ettema T.J."/>
        </authorList>
    </citation>
    <scope>NUCLEOTIDE SEQUENCE</scope>
</reference>
<organism evidence="1">
    <name type="scientific">marine sediment metagenome</name>
    <dbReference type="NCBI Taxonomy" id="412755"/>
    <lineage>
        <taxon>unclassified sequences</taxon>
        <taxon>metagenomes</taxon>
        <taxon>ecological metagenomes</taxon>
    </lineage>
</organism>
<protein>
    <submittedName>
        <fullName evidence="1">Uncharacterized protein</fullName>
    </submittedName>
</protein>
<accession>A0A0F9GKU9</accession>
<gene>
    <name evidence="1" type="ORF">LCGC14_1813590</name>
</gene>
<name>A0A0F9GKU9_9ZZZZ</name>
<sequence length="89" mass="9956">MESTGETEGNEMEARELINFARDMALMKHRATALGLTKTVELLEPIMSAVGWEVADKLVCKICWTKKDEDGNCGCPDSMYIDTQLTKKL</sequence>
<dbReference type="AlphaFoldDB" id="A0A0F9GKU9"/>
<evidence type="ECO:0000313" key="1">
    <source>
        <dbReference type="EMBL" id="KKL99529.1"/>
    </source>
</evidence>
<proteinExistence type="predicted"/>
<dbReference type="EMBL" id="LAZR01017654">
    <property type="protein sequence ID" value="KKL99529.1"/>
    <property type="molecule type" value="Genomic_DNA"/>
</dbReference>